<dbReference type="AlphaFoldDB" id="A0A4Z2IBB3"/>
<feature type="compositionally biased region" description="Basic and acidic residues" evidence="1">
    <location>
        <begin position="161"/>
        <end position="173"/>
    </location>
</feature>
<reference evidence="2 3" key="1">
    <citation type="submission" date="2019-03" db="EMBL/GenBank/DDBJ databases">
        <title>First draft genome of Liparis tanakae, snailfish: a comprehensive survey of snailfish specific genes.</title>
        <authorList>
            <person name="Kim W."/>
            <person name="Song I."/>
            <person name="Jeong J.-H."/>
            <person name="Kim D."/>
            <person name="Kim S."/>
            <person name="Ryu S."/>
            <person name="Song J.Y."/>
            <person name="Lee S.K."/>
        </authorList>
    </citation>
    <scope>NUCLEOTIDE SEQUENCE [LARGE SCALE GENOMIC DNA]</scope>
    <source>
        <tissue evidence="2">Muscle</tissue>
    </source>
</reference>
<evidence type="ECO:0000313" key="2">
    <source>
        <dbReference type="EMBL" id="TNN75308.1"/>
    </source>
</evidence>
<evidence type="ECO:0000256" key="1">
    <source>
        <dbReference type="SAM" id="MobiDB-lite"/>
    </source>
</evidence>
<feature type="region of interest" description="Disordered" evidence="1">
    <location>
        <begin position="154"/>
        <end position="174"/>
    </location>
</feature>
<accession>A0A4Z2IBB3</accession>
<evidence type="ECO:0000313" key="3">
    <source>
        <dbReference type="Proteomes" id="UP000314294"/>
    </source>
</evidence>
<comment type="caution">
    <text evidence="2">The sequence shown here is derived from an EMBL/GenBank/DDBJ whole genome shotgun (WGS) entry which is preliminary data.</text>
</comment>
<keyword evidence="3" id="KW-1185">Reference proteome</keyword>
<protein>
    <submittedName>
        <fullName evidence="2">Uncharacterized protein</fullName>
    </submittedName>
</protein>
<dbReference type="EMBL" id="SRLO01000104">
    <property type="protein sequence ID" value="TNN75308.1"/>
    <property type="molecule type" value="Genomic_DNA"/>
</dbReference>
<gene>
    <name evidence="2" type="ORF">EYF80_014355</name>
</gene>
<feature type="region of interest" description="Disordered" evidence="1">
    <location>
        <begin position="124"/>
        <end position="143"/>
    </location>
</feature>
<sequence length="205" mass="22069">MDLRRSRLTALSVTQSAVWPSSPSTRLVPPKKDADSTWTLCSQSAATAVSTLRASASASAWKCSCLGPAGGASPKAHSSPAFCSAALFRSRSARFLTKYWAEPLTVASRAEERTQATPPRITLDAVSTSSRSSRRHEAVPQRLQLLRSTERVPSVLSPGRNVEHNADRLESRAARSFPKSSAGFISKLLTRRALHWIANGSGVLV</sequence>
<name>A0A4Z2IBB3_9TELE</name>
<proteinExistence type="predicted"/>
<organism evidence="2 3">
    <name type="scientific">Liparis tanakae</name>
    <name type="common">Tanaka's snailfish</name>
    <dbReference type="NCBI Taxonomy" id="230148"/>
    <lineage>
        <taxon>Eukaryota</taxon>
        <taxon>Metazoa</taxon>
        <taxon>Chordata</taxon>
        <taxon>Craniata</taxon>
        <taxon>Vertebrata</taxon>
        <taxon>Euteleostomi</taxon>
        <taxon>Actinopterygii</taxon>
        <taxon>Neopterygii</taxon>
        <taxon>Teleostei</taxon>
        <taxon>Neoteleostei</taxon>
        <taxon>Acanthomorphata</taxon>
        <taxon>Eupercaria</taxon>
        <taxon>Perciformes</taxon>
        <taxon>Cottioidei</taxon>
        <taxon>Cottales</taxon>
        <taxon>Liparidae</taxon>
        <taxon>Liparis</taxon>
    </lineage>
</organism>
<dbReference type="Proteomes" id="UP000314294">
    <property type="component" value="Unassembled WGS sequence"/>
</dbReference>